<evidence type="ECO:0000256" key="3">
    <source>
        <dbReference type="ARBA" id="ARBA00023002"/>
    </source>
</evidence>
<dbReference type="PRINTS" id="PR00083">
    <property type="entry name" value="HOLDHDRGNASE"/>
</dbReference>
<feature type="active site" description="Proton acceptor" evidence="5">
    <location>
        <position position="320"/>
    </location>
</feature>
<reference evidence="11" key="1">
    <citation type="submission" date="2020-03" db="EMBL/GenBank/DDBJ databases">
        <title>Genome of Pelagibius litoralis DSM 21314T.</title>
        <authorList>
            <person name="Wang G."/>
        </authorList>
    </citation>
    <scope>NUCLEOTIDE SEQUENCE</scope>
    <source>
        <strain evidence="11">DSM 21314</strain>
    </source>
</reference>
<feature type="binding site" evidence="7">
    <location>
        <position position="320"/>
    </location>
    <ligand>
        <name>substrate</name>
    </ligand>
</feature>
<feature type="binding site" evidence="7">
    <location>
        <position position="252"/>
    </location>
    <ligand>
        <name>substrate</name>
    </ligand>
</feature>
<keyword evidence="12" id="KW-1185">Reference proteome</keyword>
<dbReference type="Gene3D" id="1.20.5.1300">
    <property type="match status" value="1"/>
</dbReference>
<feature type="binding site" evidence="8">
    <location>
        <position position="249"/>
    </location>
    <ligand>
        <name>Zn(2+)</name>
        <dbReference type="ChEBI" id="CHEBI:29105"/>
    </ligand>
</feature>
<dbReference type="GO" id="GO:0051287">
    <property type="term" value="F:NAD binding"/>
    <property type="evidence" value="ECO:0007669"/>
    <property type="project" value="InterPro"/>
</dbReference>
<feature type="binding site" evidence="6">
    <location>
        <position position="181"/>
    </location>
    <ligand>
        <name>NAD(+)</name>
        <dbReference type="ChEBI" id="CHEBI:57540"/>
    </ligand>
</feature>
<dbReference type="GO" id="GO:0000105">
    <property type="term" value="P:L-histidine biosynthetic process"/>
    <property type="evidence" value="ECO:0007669"/>
    <property type="project" value="InterPro"/>
</dbReference>
<dbReference type="PIRSF" id="PIRSF000099">
    <property type="entry name" value="Histidinol_dh"/>
    <property type="match status" value="1"/>
</dbReference>
<comment type="similarity">
    <text evidence="4 9">Belongs to the histidinol dehydrogenase family.</text>
</comment>
<name>A0A967K8M4_9PROT</name>
<protein>
    <submittedName>
        <fullName evidence="11">Histidinol dehydrogenase</fullName>
        <ecNumber evidence="11">1.1.1.23</ecNumber>
    </submittedName>
</protein>
<dbReference type="InterPro" id="IPR016161">
    <property type="entry name" value="Ald_DH/histidinol_DH"/>
</dbReference>
<dbReference type="Gene3D" id="3.40.50.1980">
    <property type="entry name" value="Nitrogenase molybdenum iron protein domain"/>
    <property type="match status" value="2"/>
</dbReference>
<dbReference type="RefSeq" id="WP_167224830.1">
    <property type="nucleotide sequence ID" value="NZ_JAAQPH010000008.1"/>
</dbReference>
<feature type="binding site" evidence="8">
    <location>
        <position position="252"/>
    </location>
    <ligand>
        <name>Zn(2+)</name>
        <dbReference type="ChEBI" id="CHEBI:29105"/>
    </ligand>
</feature>
<evidence type="ECO:0000313" key="12">
    <source>
        <dbReference type="Proteomes" id="UP000761264"/>
    </source>
</evidence>
<feature type="binding site" evidence="7">
    <location>
        <position position="353"/>
    </location>
    <ligand>
        <name>substrate</name>
    </ligand>
</feature>
<dbReference type="GO" id="GO:0005829">
    <property type="term" value="C:cytosol"/>
    <property type="evidence" value="ECO:0007669"/>
    <property type="project" value="TreeGrafter"/>
</dbReference>
<comment type="cofactor">
    <cofactor evidence="8">
        <name>Zn(2+)</name>
        <dbReference type="ChEBI" id="CHEBI:29105"/>
    </cofactor>
    <text evidence="8">Binds 1 zinc ion per subunit.</text>
</comment>
<keyword evidence="6" id="KW-0520">NAD</keyword>
<proteinExistence type="inferred from homology"/>
<feature type="binding site" evidence="7">
    <location>
        <position position="227"/>
    </location>
    <ligand>
        <name>substrate</name>
    </ligand>
</feature>
<evidence type="ECO:0000256" key="10">
    <source>
        <dbReference type="SAM" id="MobiDB-lite"/>
    </source>
</evidence>
<dbReference type="PANTHER" id="PTHR21256:SF14">
    <property type="entry name" value="HISTIDINOL DEHYDROGENASE"/>
    <property type="match status" value="1"/>
</dbReference>
<dbReference type="InterPro" id="IPR012131">
    <property type="entry name" value="Hstdl_DH"/>
</dbReference>
<evidence type="ECO:0000256" key="7">
    <source>
        <dbReference type="PIRSR" id="PIRSR000099-3"/>
    </source>
</evidence>
<keyword evidence="3 4" id="KW-0560">Oxidoreductase</keyword>
<dbReference type="GO" id="GO:0046872">
    <property type="term" value="F:metal ion binding"/>
    <property type="evidence" value="ECO:0007669"/>
    <property type="project" value="UniProtKB-KW"/>
</dbReference>
<evidence type="ECO:0000313" key="11">
    <source>
        <dbReference type="EMBL" id="NIA69342.1"/>
    </source>
</evidence>
<feature type="binding site" evidence="7">
    <location>
        <position position="412"/>
    </location>
    <ligand>
        <name>substrate</name>
    </ligand>
</feature>
<sequence>MGEVYLKQAPGSDNAAGSRTTETVAGMLSELDSGGEAKSREFAQKLDAWQGDIVVPEDWFRDAEAMLPESTKDDLRYAHARVRDFAQRQRDSQQEFEIELLDGLMTGQRLIPVTTAGCYVPGGRYAHAASAIMSVCTAKTAGVENVIATSPAKGEERIHPAILYAMKLSGADRVLALGGVQGVAALAYGHFTGHPADIIVGPGNSFVAEAKRMLFGRVGIDVIAGPTESMVVADHTADPAIVAADLAGQAEHGPDSPVWLATTSRELGEKVIELMPGIIAALPGLSGDSATAAWRDFGEVILTDTREEACAVCDRYAPEHLQVQAEDLDWWLRSLKNYGSLFLGEETTVAFGDKCSGPNHILPTRGAGRYSGGLNAQKFVKVLTYQRMTRGASRGVAQVASRISRLEGMEGHAMTGDVRLAKYFPDEVFKLEPEAKAQ</sequence>
<feature type="binding site" evidence="8">
    <location>
        <position position="353"/>
    </location>
    <ligand>
        <name>Zn(2+)</name>
        <dbReference type="ChEBI" id="CHEBI:29105"/>
    </ligand>
</feature>
<evidence type="ECO:0000256" key="1">
    <source>
        <dbReference type="ARBA" id="ARBA00022723"/>
    </source>
</evidence>
<evidence type="ECO:0000256" key="8">
    <source>
        <dbReference type="PIRSR" id="PIRSR000099-4"/>
    </source>
</evidence>
<comment type="caution">
    <text evidence="11">The sequence shown here is derived from an EMBL/GenBank/DDBJ whole genome shotgun (WGS) entry which is preliminary data.</text>
</comment>
<dbReference type="AlphaFoldDB" id="A0A967K8M4"/>
<evidence type="ECO:0000256" key="9">
    <source>
        <dbReference type="RuleBase" id="RU004175"/>
    </source>
</evidence>
<feature type="active site" description="Proton acceptor" evidence="5">
    <location>
        <position position="319"/>
    </location>
</feature>
<dbReference type="GO" id="GO:0004399">
    <property type="term" value="F:histidinol dehydrogenase activity"/>
    <property type="evidence" value="ECO:0007669"/>
    <property type="project" value="UniProtKB-EC"/>
</dbReference>
<evidence type="ECO:0000256" key="6">
    <source>
        <dbReference type="PIRSR" id="PIRSR000099-2"/>
    </source>
</evidence>
<feature type="region of interest" description="Disordered" evidence="10">
    <location>
        <begin position="1"/>
        <end position="20"/>
    </location>
</feature>
<dbReference type="SUPFAM" id="SSF53720">
    <property type="entry name" value="ALDH-like"/>
    <property type="match status" value="1"/>
</dbReference>
<feature type="binding site" evidence="6">
    <location>
        <position position="204"/>
    </location>
    <ligand>
        <name>NAD(+)</name>
        <dbReference type="ChEBI" id="CHEBI:57540"/>
    </ligand>
</feature>
<keyword evidence="1 8" id="KW-0479">Metal-binding</keyword>
<dbReference type="NCBIfam" id="TIGR00069">
    <property type="entry name" value="hisD"/>
    <property type="match status" value="1"/>
</dbReference>
<dbReference type="PANTHER" id="PTHR21256">
    <property type="entry name" value="HISTIDINOL DEHYDROGENASE HDH"/>
    <property type="match status" value="1"/>
</dbReference>
<evidence type="ECO:0000256" key="4">
    <source>
        <dbReference type="PIRNR" id="PIRNR000099"/>
    </source>
</evidence>
<keyword evidence="2 8" id="KW-0862">Zinc</keyword>
<dbReference type="Proteomes" id="UP000761264">
    <property type="component" value="Unassembled WGS sequence"/>
</dbReference>
<feature type="binding site" evidence="7">
    <location>
        <position position="407"/>
    </location>
    <ligand>
        <name>substrate</name>
    </ligand>
</feature>
<dbReference type="InterPro" id="IPR022695">
    <property type="entry name" value="Histidinol_DH_monofunct"/>
</dbReference>
<dbReference type="CDD" id="cd06572">
    <property type="entry name" value="Histidinol_dh"/>
    <property type="match status" value="1"/>
</dbReference>
<organism evidence="11 12">
    <name type="scientific">Pelagibius litoralis</name>
    <dbReference type="NCBI Taxonomy" id="374515"/>
    <lineage>
        <taxon>Bacteria</taxon>
        <taxon>Pseudomonadati</taxon>
        <taxon>Pseudomonadota</taxon>
        <taxon>Alphaproteobacteria</taxon>
        <taxon>Rhodospirillales</taxon>
        <taxon>Rhodovibrionaceae</taxon>
        <taxon>Pelagibius</taxon>
    </lineage>
</organism>
<evidence type="ECO:0000256" key="2">
    <source>
        <dbReference type="ARBA" id="ARBA00022833"/>
    </source>
</evidence>
<dbReference type="FunFam" id="3.40.50.1980:FF:000001">
    <property type="entry name" value="Histidinol dehydrogenase"/>
    <property type="match status" value="1"/>
</dbReference>
<feature type="binding site" evidence="8">
    <location>
        <position position="412"/>
    </location>
    <ligand>
        <name>Zn(2+)</name>
        <dbReference type="ChEBI" id="CHEBI:29105"/>
    </ligand>
</feature>
<dbReference type="EMBL" id="JAAQPH010000008">
    <property type="protein sequence ID" value="NIA69342.1"/>
    <property type="molecule type" value="Genomic_DNA"/>
</dbReference>
<evidence type="ECO:0000256" key="5">
    <source>
        <dbReference type="PIRSR" id="PIRSR000099-1"/>
    </source>
</evidence>
<gene>
    <name evidence="11" type="primary">hisD</name>
    <name evidence="11" type="ORF">HBA54_12140</name>
</gene>
<accession>A0A967K8M4</accession>
<feature type="binding site" evidence="6">
    <location>
        <position position="119"/>
    </location>
    <ligand>
        <name>NAD(+)</name>
        <dbReference type="ChEBI" id="CHEBI:57540"/>
    </ligand>
</feature>
<dbReference type="Pfam" id="PF00815">
    <property type="entry name" value="Histidinol_dh"/>
    <property type="match status" value="1"/>
</dbReference>
<feature type="binding site" evidence="7">
    <location>
        <position position="249"/>
    </location>
    <ligand>
        <name>substrate</name>
    </ligand>
</feature>
<dbReference type="EC" id="1.1.1.23" evidence="11"/>